<dbReference type="Pfam" id="PF00654">
    <property type="entry name" value="Voltage_CLC"/>
    <property type="match status" value="1"/>
</dbReference>
<feature type="transmembrane region" description="Helical" evidence="10">
    <location>
        <begin position="177"/>
        <end position="201"/>
    </location>
</feature>
<comment type="subcellular location">
    <subcellularLocation>
        <location evidence="1">Membrane</location>
        <topology evidence="1">Multi-pass membrane protein</topology>
    </subcellularLocation>
</comment>
<keyword evidence="8" id="KW-0868">Chloride</keyword>
<evidence type="ECO:0000256" key="10">
    <source>
        <dbReference type="SAM" id="Phobius"/>
    </source>
</evidence>
<keyword evidence="5" id="KW-0406">Ion transport</keyword>
<dbReference type="EMBL" id="CP000934">
    <property type="protein sequence ID" value="ACE85868.1"/>
    <property type="molecule type" value="Genomic_DNA"/>
</dbReference>
<dbReference type="InterPro" id="IPR014743">
    <property type="entry name" value="Cl-channel_core"/>
</dbReference>
<name>B3PL72_CELJU</name>
<dbReference type="Gene3D" id="1.10.3080.10">
    <property type="entry name" value="Clc chloride channel"/>
    <property type="match status" value="1"/>
</dbReference>
<feature type="transmembrane region" description="Helical" evidence="10">
    <location>
        <begin position="213"/>
        <end position="235"/>
    </location>
</feature>
<dbReference type="PANTHER" id="PTHR43427:SF6">
    <property type="entry name" value="CHLORIDE CHANNEL PROTEIN CLC-E"/>
    <property type="match status" value="1"/>
</dbReference>
<keyword evidence="4 10" id="KW-1133">Transmembrane helix</keyword>
<keyword evidence="7" id="KW-0869">Chloride channel</keyword>
<feature type="transmembrane region" description="Helical" evidence="10">
    <location>
        <begin position="80"/>
        <end position="101"/>
    </location>
</feature>
<reference evidence="11 12" key="1">
    <citation type="journal article" date="2008" name="J. Bacteriol.">
        <title>Insights into plant cell wall degradation from the genome sequence of the soil bacterium Cellvibrio japonicus.</title>
        <authorList>
            <person name="Deboy R.T."/>
            <person name="Mongodin E.F."/>
            <person name="Fouts D.E."/>
            <person name="Tailford L.E."/>
            <person name="Khouri H."/>
            <person name="Emerson J.B."/>
            <person name="Mohamoud Y."/>
            <person name="Watkins K."/>
            <person name="Henrissat B."/>
            <person name="Gilbert H.J."/>
            <person name="Nelson K.E."/>
        </authorList>
    </citation>
    <scope>NUCLEOTIDE SEQUENCE [LARGE SCALE GENOMIC DNA]</scope>
    <source>
        <strain evidence="11 12">Ueda107</strain>
    </source>
</reference>
<dbReference type="STRING" id="498211.CJA_0884"/>
<protein>
    <submittedName>
        <fullName evidence="11">Voltage-gated chloride channel</fullName>
    </submittedName>
</protein>
<sequence>MAEDVAPLSPRKLTKWRTRYWIEQLRDRLASVDALPQLTLLGLLTGILAGLVIVLFRWLIEIPLGYWLPDHFENFEALSGQMHIILPLAGALLLGLVLQFIDKRHHATGVAHVIDRLQNHQGRMPWGNFSVQFWGGATCLLSGQSVGREGPAVHLGAGAGSLLGQWLKLPGNSLRPLAGCGVAAAIAACFNTPMAGVIFAMEVVMMEYTIAGFIPVILAAVAGTTISHLAFGNVINFELLQSDHAGLLELPLVILAGLFIALLAAAYIRLQAFWCRHSLNHPVLLRFAIAGLLTGLVAYAFPHIMGVGYDTINQALQGNLGFWLLLGILIAKLFVTTAALGLGMPGGVIGPLLFIGACAGGAIGIIANNLMPGSASHIGFYVVLGMGAMMGATLNAPMAAMMAIIELTYNPAIIFPSMLMVVVACLSTRWVFRCDGLFETLLKIQGKFRTPQISEQLLSKTGTRQLLDRHFRLCPTEVSREQANELLARHPHWLVLNNQQLLAPHELAAHLAQEPDKTAINLLEIAGRRLDMIELPPESTLFEAQQLMQQAQAEAGFITNPEDSMIGIVTLEKINNYYKL</sequence>
<organism evidence="11 12">
    <name type="scientific">Cellvibrio japonicus (strain Ueda107)</name>
    <name type="common">Pseudomonas fluorescens subsp. cellulosa</name>
    <dbReference type="NCBI Taxonomy" id="498211"/>
    <lineage>
        <taxon>Bacteria</taxon>
        <taxon>Pseudomonadati</taxon>
        <taxon>Pseudomonadota</taxon>
        <taxon>Gammaproteobacteria</taxon>
        <taxon>Cellvibrionales</taxon>
        <taxon>Cellvibrionaceae</taxon>
        <taxon>Cellvibrio</taxon>
    </lineage>
</organism>
<proteinExistence type="predicted"/>
<dbReference type="GO" id="GO:0034707">
    <property type="term" value="C:chloride channel complex"/>
    <property type="evidence" value="ECO:0007669"/>
    <property type="project" value="UniProtKB-KW"/>
</dbReference>
<dbReference type="PRINTS" id="PR00762">
    <property type="entry name" value="CLCHANNEL"/>
</dbReference>
<feature type="transmembrane region" description="Helical" evidence="10">
    <location>
        <begin position="38"/>
        <end position="60"/>
    </location>
</feature>
<keyword evidence="9" id="KW-0407">Ion channel</keyword>
<feature type="transmembrane region" description="Helical" evidence="10">
    <location>
        <begin position="322"/>
        <end position="342"/>
    </location>
</feature>
<dbReference type="CDD" id="cd00400">
    <property type="entry name" value="Voltage_gated_ClC"/>
    <property type="match status" value="1"/>
</dbReference>
<evidence type="ECO:0000256" key="7">
    <source>
        <dbReference type="ARBA" id="ARBA00023173"/>
    </source>
</evidence>
<gene>
    <name evidence="11" type="ordered locus">CJA_0884</name>
</gene>
<dbReference type="AlphaFoldDB" id="B3PL72"/>
<evidence type="ECO:0000313" key="12">
    <source>
        <dbReference type="Proteomes" id="UP000001036"/>
    </source>
</evidence>
<dbReference type="RefSeq" id="WP_012486544.1">
    <property type="nucleotide sequence ID" value="NC_010995.1"/>
</dbReference>
<dbReference type="GO" id="GO:0005254">
    <property type="term" value="F:chloride channel activity"/>
    <property type="evidence" value="ECO:0007669"/>
    <property type="project" value="UniProtKB-KW"/>
</dbReference>
<keyword evidence="3 10" id="KW-0812">Transmembrane</keyword>
<dbReference type="SUPFAM" id="SSF81340">
    <property type="entry name" value="Clc chloride channel"/>
    <property type="match status" value="1"/>
</dbReference>
<dbReference type="OrthoDB" id="9767361at2"/>
<dbReference type="InterPro" id="IPR001807">
    <property type="entry name" value="ClC"/>
</dbReference>
<dbReference type="PANTHER" id="PTHR43427">
    <property type="entry name" value="CHLORIDE CHANNEL PROTEIN CLC-E"/>
    <property type="match status" value="1"/>
</dbReference>
<dbReference type="HOGENOM" id="CLU_015263_5_4_6"/>
<accession>B3PL72</accession>
<feature type="transmembrane region" description="Helical" evidence="10">
    <location>
        <begin position="379"/>
        <end position="405"/>
    </location>
</feature>
<feature type="transmembrane region" description="Helical" evidence="10">
    <location>
        <begin position="411"/>
        <end position="432"/>
    </location>
</feature>
<evidence type="ECO:0000256" key="1">
    <source>
        <dbReference type="ARBA" id="ARBA00004141"/>
    </source>
</evidence>
<feature type="transmembrane region" description="Helical" evidence="10">
    <location>
        <begin position="348"/>
        <end position="367"/>
    </location>
</feature>
<feature type="transmembrane region" description="Helical" evidence="10">
    <location>
        <begin position="283"/>
        <end position="301"/>
    </location>
</feature>
<evidence type="ECO:0000256" key="4">
    <source>
        <dbReference type="ARBA" id="ARBA00022989"/>
    </source>
</evidence>
<evidence type="ECO:0000256" key="3">
    <source>
        <dbReference type="ARBA" id="ARBA00022692"/>
    </source>
</evidence>
<evidence type="ECO:0000256" key="5">
    <source>
        <dbReference type="ARBA" id="ARBA00023065"/>
    </source>
</evidence>
<dbReference type="InterPro" id="IPR050368">
    <property type="entry name" value="ClC-type_chloride_channel"/>
</dbReference>
<evidence type="ECO:0000256" key="9">
    <source>
        <dbReference type="ARBA" id="ARBA00023303"/>
    </source>
</evidence>
<evidence type="ECO:0000313" key="11">
    <source>
        <dbReference type="EMBL" id="ACE85868.1"/>
    </source>
</evidence>
<dbReference type="KEGG" id="cja:CJA_0884"/>
<evidence type="ECO:0000256" key="8">
    <source>
        <dbReference type="ARBA" id="ARBA00023214"/>
    </source>
</evidence>
<dbReference type="Proteomes" id="UP000001036">
    <property type="component" value="Chromosome"/>
</dbReference>
<feature type="transmembrane region" description="Helical" evidence="10">
    <location>
        <begin position="247"/>
        <end position="268"/>
    </location>
</feature>
<keyword evidence="12" id="KW-1185">Reference proteome</keyword>
<dbReference type="eggNOG" id="COG0038">
    <property type="taxonomic scope" value="Bacteria"/>
</dbReference>
<evidence type="ECO:0000256" key="6">
    <source>
        <dbReference type="ARBA" id="ARBA00023136"/>
    </source>
</evidence>
<keyword evidence="2" id="KW-0813">Transport</keyword>
<keyword evidence="6 10" id="KW-0472">Membrane</keyword>
<evidence type="ECO:0000256" key="2">
    <source>
        <dbReference type="ARBA" id="ARBA00022448"/>
    </source>
</evidence>